<accession>A0A9P2I5L8</accession>
<organism evidence="1 2">
    <name type="scientific">Escherichia coli O8</name>
    <dbReference type="NCBI Taxonomy" id="1010796"/>
    <lineage>
        <taxon>Bacteria</taxon>
        <taxon>Pseudomonadati</taxon>
        <taxon>Pseudomonadota</taxon>
        <taxon>Gammaproteobacteria</taxon>
        <taxon>Enterobacterales</taxon>
        <taxon>Enterobacteriaceae</taxon>
        <taxon>Escherichia</taxon>
    </lineage>
</organism>
<name>A0A9P2I5L8_ECOLX</name>
<proteinExistence type="predicted"/>
<reference evidence="1" key="1">
    <citation type="submission" date="2018-06" db="EMBL/GenBank/DDBJ databases">
        <authorList>
            <consortium name="GenomeTrakr network: Whole genome sequencing for foodborne pathogen traceback"/>
        </authorList>
    </citation>
    <scope>NUCLEOTIDE SEQUENCE</scope>
    <source>
        <strain evidence="1">PSU-0700</strain>
    </source>
</reference>
<dbReference type="Proteomes" id="UP000735456">
    <property type="component" value="Unassembled WGS sequence"/>
</dbReference>
<evidence type="ECO:0000313" key="2">
    <source>
        <dbReference type="Proteomes" id="UP000735456"/>
    </source>
</evidence>
<gene>
    <name evidence="1" type="ORF">DP913_00600</name>
</gene>
<dbReference type="EMBL" id="AATQVU010000001">
    <property type="protein sequence ID" value="EFO3163566.1"/>
    <property type="molecule type" value="Genomic_DNA"/>
</dbReference>
<evidence type="ECO:0008006" key="3">
    <source>
        <dbReference type="Google" id="ProtNLM"/>
    </source>
</evidence>
<evidence type="ECO:0000313" key="1">
    <source>
        <dbReference type="EMBL" id="EFO3163566.1"/>
    </source>
</evidence>
<sequence>MKYSWFNHDNCTTAEADELQQRYRARGVQIVRELNPDHVTWTISARLPESEKPPRVQRCWQNRMWG</sequence>
<dbReference type="AlphaFoldDB" id="A0A9P2I5L8"/>
<comment type="caution">
    <text evidence="1">The sequence shown here is derived from an EMBL/GenBank/DDBJ whole genome shotgun (WGS) entry which is preliminary data.</text>
</comment>
<protein>
    <recommendedName>
        <fullName evidence="3">Phage protein</fullName>
    </recommendedName>
</protein>